<evidence type="ECO:0000313" key="2">
    <source>
        <dbReference type="Proteomes" id="UP000593562"/>
    </source>
</evidence>
<dbReference type="Proteomes" id="UP000593562">
    <property type="component" value="Unassembled WGS sequence"/>
</dbReference>
<dbReference type="FunCoup" id="A0A7J7DDF7">
    <property type="interactions" value="1937"/>
</dbReference>
<dbReference type="InParanoid" id="A0A7J7DDF7"/>
<organism evidence="1 2">
    <name type="scientific">Tripterygium wilfordii</name>
    <name type="common">Thunder God vine</name>
    <dbReference type="NCBI Taxonomy" id="458696"/>
    <lineage>
        <taxon>Eukaryota</taxon>
        <taxon>Viridiplantae</taxon>
        <taxon>Streptophyta</taxon>
        <taxon>Embryophyta</taxon>
        <taxon>Tracheophyta</taxon>
        <taxon>Spermatophyta</taxon>
        <taxon>Magnoliopsida</taxon>
        <taxon>eudicotyledons</taxon>
        <taxon>Gunneridae</taxon>
        <taxon>Pentapetalae</taxon>
        <taxon>rosids</taxon>
        <taxon>fabids</taxon>
        <taxon>Celastrales</taxon>
        <taxon>Celastraceae</taxon>
        <taxon>Tripterygium</taxon>
    </lineage>
</organism>
<evidence type="ECO:0000313" key="1">
    <source>
        <dbReference type="EMBL" id="KAF5744372.1"/>
    </source>
</evidence>
<comment type="caution">
    <text evidence="1">The sequence shown here is derived from an EMBL/GenBank/DDBJ whole genome shotgun (WGS) entry which is preliminary data.</text>
</comment>
<protein>
    <submittedName>
        <fullName evidence="1">Uncharacterized protein</fullName>
    </submittedName>
</protein>
<dbReference type="AlphaFoldDB" id="A0A7J7DDF7"/>
<sequence length="182" mass="20285">MTDMPFLTNPSSSAFCCINRNSRPNPHLHCGTVAVHSHKHDRGCEEATMSVEQSQRRVLPQIVKLDMASKLAEKWVNNMTRIEEAAPMEVESESQPHRLGLGAKVGCKTKYIPSDDPVEKKLHAKLEAEKIKAARSIEESNPSTQNICGYDESDEYLESRANAFAKKRAPPAAFVQAKKKPK</sequence>
<reference evidence="1 2" key="1">
    <citation type="journal article" date="2020" name="Nat. Commun.">
        <title>Genome of Tripterygium wilfordii and identification of cytochrome P450 involved in triptolide biosynthesis.</title>
        <authorList>
            <person name="Tu L."/>
            <person name="Su P."/>
            <person name="Zhang Z."/>
            <person name="Gao L."/>
            <person name="Wang J."/>
            <person name="Hu T."/>
            <person name="Zhou J."/>
            <person name="Zhang Y."/>
            <person name="Zhao Y."/>
            <person name="Liu Y."/>
            <person name="Song Y."/>
            <person name="Tong Y."/>
            <person name="Lu Y."/>
            <person name="Yang J."/>
            <person name="Xu C."/>
            <person name="Jia M."/>
            <person name="Peters R.J."/>
            <person name="Huang L."/>
            <person name="Gao W."/>
        </authorList>
    </citation>
    <scope>NUCLEOTIDE SEQUENCE [LARGE SCALE GENOMIC DNA]</scope>
    <source>
        <strain evidence="2">cv. XIE 37</strain>
        <tissue evidence="1">Leaf</tissue>
    </source>
</reference>
<dbReference type="PANTHER" id="PTHR35741:SF1">
    <property type="entry name" value="FACTOR CWC22-LIKE PROTEIN, PUTATIVE (DUF3245)-RELATED"/>
    <property type="match status" value="1"/>
</dbReference>
<gene>
    <name evidence="1" type="ORF">HS088_TW08G00976</name>
</gene>
<keyword evidence="2" id="KW-1185">Reference proteome</keyword>
<dbReference type="PANTHER" id="PTHR35741">
    <property type="entry name" value="FACTOR CWC22-LIKE PROTEIN, PUTATIVE (DUF3245)-RELATED"/>
    <property type="match status" value="1"/>
</dbReference>
<name>A0A7J7DDF7_TRIWF</name>
<dbReference type="InterPro" id="IPR021641">
    <property type="entry name" value="DUF3245"/>
</dbReference>
<proteinExistence type="predicted"/>
<dbReference type="Pfam" id="PF11595">
    <property type="entry name" value="DUF3245"/>
    <property type="match status" value="1"/>
</dbReference>
<dbReference type="EMBL" id="JAAARO010000008">
    <property type="protein sequence ID" value="KAF5744372.1"/>
    <property type="molecule type" value="Genomic_DNA"/>
</dbReference>
<accession>A0A7J7DDF7</accession>